<evidence type="ECO:0000313" key="4">
    <source>
        <dbReference type="Proteomes" id="UP000316093"/>
    </source>
</evidence>
<gene>
    <name evidence="3" type="ORF">FIV34_09895</name>
</gene>
<feature type="transmembrane region" description="Helical" evidence="2">
    <location>
        <begin position="140"/>
        <end position="158"/>
    </location>
</feature>
<dbReference type="RefSeq" id="WP_139982174.1">
    <property type="nucleotide sequence ID" value="NZ_CP041046.1"/>
</dbReference>
<evidence type="ECO:0000256" key="2">
    <source>
        <dbReference type="SAM" id="Phobius"/>
    </source>
</evidence>
<name>A0A4Y5Z2F1_9GAMM</name>
<feature type="region of interest" description="Disordered" evidence="1">
    <location>
        <begin position="163"/>
        <end position="205"/>
    </location>
</feature>
<reference evidence="3 4" key="1">
    <citation type="submission" date="2019-06" db="EMBL/GenBank/DDBJ databases">
        <title>A complete genome sequence for Luteibacter pinisoli MAH-14.</title>
        <authorList>
            <person name="Baltrus D.A."/>
        </authorList>
    </citation>
    <scope>NUCLEOTIDE SEQUENCE [LARGE SCALE GENOMIC DNA]</scope>
    <source>
        <strain evidence="3 4">MAH-14</strain>
    </source>
</reference>
<organism evidence="3 4">
    <name type="scientific">Luteibacter pinisoli</name>
    <dbReference type="NCBI Taxonomy" id="2589080"/>
    <lineage>
        <taxon>Bacteria</taxon>
        <taxon>Pseudomonadati</taxon>
        <taxon>Pseudomonadota</taxon>
        <taxon>Gammaproteobacteria</taxon>
        <taxon>Lysobacterales</taxon>
        <taxon>Rhodanobacteraceae</taxon>
        <taxon>Luteibacter</taxon>
    </lineage>
</organism>
<keyword evidence="2" id="KW-1133">Transmembrane helix</keyword>
<keyword evidence="2" id="KW-0812">Transmembrane</keyword>
<dbReference type="EMBL" id="CP041046">
    <property type="protein sequence ID" value="QDE39492.1"/>
    <property type="molecule type" value="Genomic_DNA"/>
</dbReference>
<feature type="compositionally biased region" description="Basic and acidic residues" evidence="1">
    <location>
        <begin position="163"/>
        <end position="180"/>
    </location>
</feature>
<dbReference type="Proteomes" id="UP000316093">
    <property type="component" value="Chromosome"/>
</dbReference>
<sequence length="205" mass="23314">MKPVESGTTVVAAEAKRPWWRSVIYYYTRSWKTMLVVWLVFTVGSIGFWQFTILPVSYDGVQVTGNVTSIGCGRSGYDYTYAYLVSGLRYTGDSSSGDGNDLNCHLPHKPQQAQVVYSARSPGTSIGGTLIGRKDTLLRLLEYMPLMGFLLWGPFSFAEEQRDRRDRKRAFQRDSQRDARLAPSLPESRQQRRARERRASRSKSP</sequence>
<keyword evidence="4" id="KW-1185">Reference proteome</keyword>
<keyword evidence="2" id="KW-0472">Membrane</keyword>
<dbReference type="AlphaFoldDB" id="A0A4Y5Z2F1"/>
<proteinExistence type="predicted"/>
<feature type="compositionally biased region" description="Basic residues" evidence="1">
    <location>
        <begin position="191"/>
        <end position="205"/>
    </location>
</feature>
<dbReference type="KEGG" id="lpy:FIV34_09895"/>
<accession>A0A4Y5Z2F1</accession>
<feature type="transmembrane region" description="Helical" evidence="2">
    <location>
        <begin position="35"/>
        <end position="58"/>
    </location>
</feature>
<evidence type="ECO:0000256" key="1">
    <source>
        <dbReference type="SAM" id="MobiDB-lite"/>
    </source>
</evidence>
<evidence type="ECO:0000313" key="3">
    <source>
        <dbReference type="EMBL" id="QDE39492.1"/>
    </source>
</evidence>
<protein>
    <submittedName>
        <fullName evidence="3">Uncharacterized protein</fullName>
    </submittedName>
</protein>